<evidence type="ECO:0000259" key="2">
    <source>
        <dbReference type="PROSITE" id="PS50966"/>
    </source>
</evidence>
<protein>
    <submittedName>
        <fullName evidence="3">SWIM-type domain-containing protein</fullName>
    </submittedName>
</protein>
<name>A0A1I8EIL4_WUCBA</name>
<organism evidence="3">
    <name type="scientific">Wuchereria bancrofti</name>
    <dbReference type="NCBI Taxonomy" id="6293"/>
    <lineage>
        <taxon>Eukaryota</taxon>
        <taxon>Metazoa</taxon>
        <taxon>Ecdysozoa</taxon>
        <taxon>Nematoda</taxon>
        <taxon>Chromadorea</taxon>
        <taxon>Rhabditida</taxon>
        <taxon>Spirurina</taxon>
        <taxon>Spiruromorpha</taxon>
        <taxon>Filarioidea</taxon>
        <taxon>Onchocercidae</taxon>
        <taxon>Wuchereria</taxon>
    </lineage>
</organism>
<keyword evidence="1" id="KW-0479">Metal-binding</keyword>
<proteinExistence type="predicted"/>
<dbReference type="STRING" id="6293.A0A1I8EIL4"/>
<dbReference type="AlphaFoldDB" id="A0A1I8EIL4"/>
<dbReference type="PROSITE" id="PS50966">
    <property type="entry name" value="ZF_SWIM"/>
    <property type="match status" value="1"/>
</dbReference>
<keyword evidence="1" id="KW-0862">Zinc</keyword>
<evidence type="ECO:0000256" key="1">
    <source>
        <dbReference type="PROSITE-ProRule" id="PRU00325"/>
    </source>
</evidence>
<dbReference type="WBParaSite" id="maker-PairedContig_2307-snap-gene-1.22-mRNA-1">
    <property type="protein sequence ID" value="maker-PairedContig_2307-snap-gene-1.22-mRNA-1"/>
    <property type="gene ID" value="maker-PairedContig_2307-snap-gene-1.22"/>
</dbReference>
<evidence type="ECO:0000313" key="3">
    <source>
        <dbReference type="WBParaSite" id="maker-PairedContig_2307-snap-gene-1.22-mRNA-1"/>
    </source>
</evidence>
<accession>A0A1I8EIL4</accession>
<sequence length="852" mass="97735">MEYGGRRSFAFAPTVRGPFSCLHFAHKQFSVGYVREVDRIMPGGNRNLRSTLRRRSVTVALEEPSEDVDVGGGIGDSGVHELVDVEGDAPPNFPQETAPTTRFSCFFLEFEIYSLRNILGFREIDEDEDENQPVMKIRRITTPAYAIRRIDRRVWPSEVPRKNYNYGKTTAYSVRKEQELAPNPNNPHFCFTGHQRLYPYRFYLDLIRRAKRDPSIISLDMPKLRPVGGTIIVYDCHGIDQNRALHNDGYRWGRSKGVKLIQSVGNRLVRTYHFLYDPNNPAGDPSFKKYRFSLKGENYGVMVMHYIGDEKHAAEVSARCMRNNDPMAMLAYSEAQQGVEDLHSLNLLPLPMLNEHSSEEERNKFRQTLLSNIQGLQRQLLYENEETFVERVEFDDCGVSVVYLFCYPLVEQLIAVAGYLQQGTPFRTVQLFYHTEPVTVDYHLSTLSFVHPFFEGDQVLPIAFMVSSTASPDRCDDHDSFLSTLYDRFNELLNGRFVIITGQSLCFTPDAFPVAEHIRCWDDFKRVKLSYIETLFGGANLNEYASDMNILMSCTYEKLFDEMWGKISACKRYTERPDVYSYFDNVWSDFKFTSSIWHLKNCGVPDADKGITWRPCKGLSKLVSQLCDSNALLDTIIISLFLLSNAYRRLFIAGLHQSGAWRLKKCYRERFQQSHLKLPKLPYAPAMENIVMTSFSMCPNRPYKRLSHDGVNDGSTLSTCLDNEYQNHPSSLSNQIDLPSTSSLFWEGHPESNFEFIIDADDSRLPYSRNAYVRLVSPMTFAVRARDGSPHIVEATHRDDLDSLQWYCSCGLRQRCSHIASVISECYPKVNVSCNQLMITLPSPAKIESIVL</sequence>
<dbReference type="GO" id="GO:0008270">
    <property type="term" value="F:zinc ion binding"/>
    <property type="evidence" value="ECO:0007669"/>
    <property type="project" value="UniProtKB-KW"/>
</dbReference>
<reference evidence="3" key="1">
    <citation type="submission" date="2016-11" db="UniProtKB">
        <authorList>
            <consortium name="WormBaseParasite"/>
        </authorList>
    </citation>
    <scope>IDENTIFICATION</scope>
    <source>
        <strain evidence="3">pt0022</strain>
    </source>
</reference>
<dbReference type="InterPro" id="IPR007527">
    <property type="entry name" value="Znf_SWIM"/>
</dbReference>
<feature type="domain" description="SWIM-type" evidence="2">
    <location>
        <begin position="793"/>
        <end position="827"/>
    </location>
</feature>
<keyword evidence="1" id="KW-0863">Zinc-finger</keyword>